<dbReference type="SUPFAM" id="SSF69318">
    <property type="entry name" value="Integrin alpha N-terminal domain"/>
    <property type="match status" value="2"/>
</dbReference>
<dbReference type="OrthoDB" id="10022113at2759"/>
<dbReference type="EMBL" id="CAJHUC010003006">
    <property type="protein sequence ID" value="CAD7705046.1"/>
    <property type="molecule type" value="Genomic_DNA"/>
</dbReference>
<gene>
    <name evidence="2" type="ORF">OSTQU699_LOCUS10401</name>
</gene>
<evidence type="ECO:0000313" key="3">
    <source>
        <dbReference type="Proteomes" id="UP000708148"/>
    </source>
</evidence>
<dbReference type="Gene3D" id="2.130.10.130">
    <property type="entry name" value="Integrin alpha, N-terminal"/>
    <property type="match status" value="2"/>
</dbReference>
<accession>A0A8S1JFX5</accession>
<evidence type="ECO:0008006" key="4">
    <source>
        <dbReference type="Google" id="ProtNLM"/>
    </source>
</evidence>
<dbReference type="InterPro" id="IPR013517">
    <property type="entry name" value="FG-GAP"/>
</dbReference>
<name>A0A8S1JFX5_9CHLO</name>
<dbReference type="InterPro" id="IPR028994">
    <property type="entry name" value="Integrin_alpha_N"/>
</dbReference>
<dbReference type="Proteomes" id="UP000708148">
    <property type="component" value="Unassembled WGS sequence"/>
</dbReference>
<evidence type="ECO:0000256" key="1">
    <source>
        <dbReference type="ARBA" id="ARBA00022729"/>
    </source>
</evidence>
<organism evidence="2 3">
    <name type="scientific">Ostreobium quekettii</name>
    <dbReference type="NCBI Taxonomy" id="121088"/>
    <lineage>
        <taxon>Eukaryota</taxon>
        <taxon>Viridiplantae</taxon>
        <taxon>Chlorophyta</taxon>
        <taxon>core chlorophytes</taxon>
        <taxon>Ulvophyceae</taxon>
        <taxon>TCBD clade</taxon>
        <taxon>Bryopsidales</taxon>
        <taxon>Ostreobineae</taxon>
        <taxon>Ostreobiaceae</taxon>
        <taxon>Ostreobium</taxon>
    </lineage>
</organism>
<dbReference type="PANTHER" id="PTHR46580">
    <property type="entry name" value="SENSOR KINASE-RELATED"/>
    <property type="match status" value="1"/>
</dbReference>
<dbReference type="PANTHER" id="PTHR46580:SF4">
    <property type="entry name" value="ATP_GTP-BINDING PROTEIN"/>
    <property type="match status" value="1"/>
</dbReference>
<reference evidence="2" key="1">
    <citation type="submission" date="2020-12" db="EMBL/GenBank/DDBJ databases">
        <authorList>
            <person name="Iha C."/>
        </authorList>
    </citation>
    <scope>NUCLEOTIDE SEQUENCE</scope>
</reference>
<dbReference type="AlphaFoldDB" id="A0A8S1JFX5"/>
<sequence>MEPRHLWQCPGAFEGEREGDVVRLGTLAGKEMDVGGLHLRRAWDGGRLSHPVTGRGGVKLLHPVAVDSIKFERLDDPTVSDYSRQPSQWSRLHDAAIQNVTEDPDNFNIRALPNRGYGFPGALVLDVDNDGDLDIFVPSGPGQEHALFMNQLSETGELNFTTTCGRGSCASKWRVGFPDLDGNGVCAGDVDNDGDQDIVILNFGAPWQLLRNDGSQFTEVPIPQENVTSGTAPSSCTFGDVDGDGLVDLLVTFIPNFPVDFTRAAFDVSFDLNKRSRLFMNKGPDAEEHFVDETEDRGFAGTPSNITWSAAFIDFDFDGDVDLFLFDNEGPPNPELGERGFVHVWRNDGTGNFGIVHPDETNIDAGGNRGHAFGDFNCDGQLDFFATRQGAFAGNIFHIIVRGILGAPPETRNVSTIATGANPLWFYGSETGRFTEAAAPQDPDGNTLYLPMGWGVAGFDMENDGDQDLAFAGGLTLFAVQLPGSGAVLENLGCNGTFRRSEALEPGAYNDYITSGLSSGDLNADGFMDFVVVAGSSIPDNGDGSTALRTYRSIFNATQNEELSKSPFFEEAQYYPTFVDPDNITLAWAGARDADGEPIPNGDGGLLIEINDADSDNNWVKVKPRGSIGDLEDGRVNRDGTGAMLFFTPEGGKTVMVPHATGHIHGAHDKAHIFGLGEATEGQITVLWPGNVYNTLKVFANEVVVLAEVPCDCRTAEQDNGGYEACLLNSVDNLKRRGVIDDAMRERMFDSMVEGCP</sequence>
<proteinExistence type="predicted"/>
<keyword evidence="3" id="KW-1185">Reference proteome</keyword>
<comment type="caution">
    <text evidence="2">The sequence shown here is derived from an EMBL/GenBank/DDBJ whole genome shotgun (WGS) entry which is preliminary data.</text>
</comment>
<protein>
    <recommendedName>
        <fullName evidence="4">ASPIC/UnbV domain-containing protein</fullName>
    </recommendedName>
</protein>
<evidence type="ECO:0000313" key="2">
    <source>
        <dbReference type="EMBL" id="CAD7705046.1"/>
    </source>
</evidence>
<dbReference type="Pfam" id="PF13517">
    <property type="entry name" value="FG-GAP_3"/>
    <property type="match status" value="1"/>
</dbReference>
<keyword evidence="1" id="KW-0732">Signal</keyword>